<evidence type="ECO:0000256" key="1">
    <source>
        <dbReference type="ARBA" id="ARBA00010353"/>
    </source>
</evidence>
<name>A0A2J1C9W7_ECOLX</name>
<protein>
    <submittedName>
        <fullName evidence="4">Type I toxin-antitoxin system Ibs family toxin</fullName>
    </submittedName>
</protein>
<dbReference type="EMBL" id="JAUKZB010000018">
    <property type="protein sequence ID" value="MDO2732233.1"/>
    <property type="molecule type" value="Genomic_DNA"/>
</dbReference>
<accession>A0A2J1C9W7</accession>
<dbReference type="Proteomes" id="UP000309937">
    <property type="component" value="Unassembled WGS sequence"/>
</dbReference>
<dbReference type="Proteomes" id="UP001174465">
    <property type="component" value="Unassembled WGS sequence"/>
</dbReference>
<reference evidence="3" key="2">
    <citation type="submission" date="2023-07" db="EMBL/GenBank/DDBJ databases">
        <title>High risk of intestinal colonization with ESBL-producing Escherichia coli among soldiers of military contingents in specific geographic regions.</title>
        <authorList>
            <person name="Literacka E."/>
        </authorList>
    </citation>
    <scope>NUCLEOTIDE SEQUENCE</scope>
    <source>
        <strain evidence="3">33</strain>
    </source>
</reference>
<reference evidence="4 5" key="1">
    <citation type="submission" date="2018-12" db="EMBL/GenBank/DDBJ databases">
        <title>Food and Water Safety Consortium.</title>
        <authorList>
            <person name="Tyson S."/>
            <person name="Peterson C.-L."/>
            <person name="Olson A."/>
            <person name="Tyler S."/>
            <person name="Cabral J."/>
            <person name="Lynch T."/>
            <person name="Knox N."/>
            <person name="Van Domselaar G."/>
            <person name="Graham M."/>
        </authorList>
    </citation>
    <scope>NUCLEOTIDE SEQUENCE [LARGE SCALE GENOMIC DNA]</scope>
    <source>
        <strain evidence="4 5">FWSEC0118</strain>
    </source>
</reference>
<proteinExistence type="inferred from homology"/>
<organism evidence="4 5">
    <name type="scientific">Escherichia coli</name>
    <dbReference type="NCBI Taxonomy" id="562"/>
    <lineage>
        <taxon>Bacteria</taxon>
        <taxon>Pseudomonadati</taxon>
        <taxon>Pseudomonadota</taxon>
        <taxon>Gammaproteobacteria</taxon>
        <taxon>Enterobacterales</taxon>
        <taxon>Enterobacteriaceae</taxon>
        <taxon>Escherichia</taxon>
    </lineage>
</organism>
<comment type="similarity">
    <text evidence="1">Belongs to the Ibs toxic protein family.</text>
</comment>
<comment type="caution">
    <text evidence="4">The sequence shown here is derived from an EMBL/GenBank/DDBJ whole genome shotgun (WGS) entry which is preliminary data.</text>
</comment>
<dbReference type="EMBL" id="RRGJ01000043">
    <property type="protein sequence ID" value="TJQ09610.1"/>
    <property type="molecule type" value="Genomic_DNA"/>
</dbReference>
<dbReference type="GeneID" id="75056805"/>
<dbReference type="Pfam" id="PF13956">
    <property type="entry name" value="Ibs_toxin"/>
    <property type="match status" value="1"/>
</dbReference>
<evidence type="ECO:0000313" key="5">
    <source>
        <dbReference type="Proteomes" id="UP000309937"/>
    </source>
</evidence>
<dbReference type="AlphaFoldDB" id="A0A2J1C9W7"/>
<gene>
    <name evidence="4" type="ORF">C9Z68_21420</name>
    <name evidence="3" type="ORF">Q2V64_21230</name>
</gene>
<keyword evidence="2" id="KW-1277">Toxin-antitoxin system</keyword>
<evidence type="ECO:0000256" key="2">
    <source>
        <dbReference type="ARBA" id="ARBA00022649"/>
    </source>
</evidence>
<dbReference type="RefSeq" id="WP_100733667.1">
    <property type="nucleotide sequence ID" value="NZ_ABACVG020000001.1"/>
</dbReference>
<sequence>MMKILIIVVLLVISLPAY</sequence>
<evidence type="ECO:0000313" key="3">
    <source>
        <dbReference type="EMBL" id="MDO2732233.1"/>
    </source>
</evidence>
<evidence type="ECO:0000313" key="4">
    <source>
        <dbReference type="EMBL" id="TJQ09610.1"/>
    </source>
</evidence>
<dbReference type="InterPro" id="IPR025881">
    <property type="entry name" value="Toxin_Ibs"/>
</dbReference>